<dbReference type="AlphaFoldDB" id="A0A182JB17"/>
<dbReference type="VEuPathDB" id="VectorBase:AATE014734"/>
<keyword evidence="4" id="KW-0222">Digestion</keyword>
<dbReference type="PROSITE" id="PS00135">
    <property type="entry name" value="TRYPSIN_SER"/>
    <property type="match status" value="1"/>
</dbReference>
<dbReference type="Gene3D" id="2.40.10.10">
    <property type="entry name" value="Trypsin-like serine proteases"/>
    <property type="match status" value="1"/>
</dbReference>
<organism evidence="10">
    <name type="scientific">Anopheles atroparvus</name>
    <name type="common">European mosquito</name>
    <dbReference type="NCBI Taxonomy" id="41427"/>
    <lineage>
        <taxon>Eukaryota</taxon>
        <taxon>Metazoa</taxon>
        <taxon>Ecdysozoa</taxon>
        <taxon>Arthropoda</taxon>
        <taxon>Hexapoda</taxon>
        <taxon>Insecta</taxon>
        <taxon>Pterygota</taxon>
        <taxon>Neoptera</taxon>
        <taxon>Endopterygota</taxon>
        <taxon>Diptera</taxon>
        <taxon>Nematocera</taxon>
        <taxon>Culicoidea</taxon>
        <taxon>Culicidae</taxon>
        <taxon>Anophelinae</taxon>
        <taxon>Anopheles</taxon>
    </lineage>
</organism>
<dbReference type="PRINTS" id="PR00722">
    <property type="entry name" value="CHYMOTRYPSIN"/>
</dbReference>
<evidence type="ECO:0000256" key="9">
    <source>
        <dbReference type="ARBA" id="ARBA00024195"/>
    </source>
</evidence>
<evidence type="ECO:0000256" key="1">
    <source>
        <dbReference type="ARBA" id="ARBA00004613"/>
    </source>
</evidence>
<evidence type="ECO:0000256" key="6">
    <source>
        <dbReference type="ARBA" id="ARBA00022825"/>
    </source>
</evidence>
<evidence type="ECO:0000256" key="4">
    <source>
        <dbReference type="ARBA" id="ARBA00022757"/>
    </source>
</evidence>
<reference evidence="10" key="1">
    <citation type="submission" date="2022-08" db="UniProtKB">
        <authorList>
            <consortium name="EnsemblMetazoa"/>
        </authorList>
    </citation>
    <scope>IDENTIFICATION</scope>
    <source>
        <strain evidence="10">EBRO</strain>
    </source>
</reference>
<dbReference type="STRING" id="41427.A0A182JB17"/>
<evidence type="ECO:0000256" key="5">
    <source>
        <dbReference type="ARBA" id="ARBA00022801"/>
    </source>
</evidence>
<evidence type="ECO:0000313" key="10">
    <source>
        <dbReference type="EnsemblMetazoa" id="AATE014734-PA.1"/>
    </source>
</evidence>
<name>A0A182JB17_ANOAO</name>
<keyword evidence="3" id="KW-0645">Protease</keyword>
<dbReference type="GO" id="GO:0007586">
    <property type="term" value="P:digestion"/>
    <property type="evidence" value="ECO:0007669"/>
    <property type="project" value="UniProtKB-KW"/>
</dbReference>
<accession>A0A182JB17</accession>
<dbReference type="InterPro" id="IPR009003">
    <property type="entry name" value="Peptidase_S1_PA"/>
</dbReference>
<dbReference type="InterPro" id="IPR033116">
    <property type="entry name" value="TRYPSIN_SER"/>
</dbReference>
<dbReference type="GO" id="GO:0016485">
    <property type="term" value="P:protein processing"/>
    <property type="evidence" value="ECO:0007669"/>
    <property type="project" value="UniProtKB-ARBA"/>
</dbReference>
<keyword evidence="7" id="KW-0865">Zymogen</keyword>
<dbReference type="GO" id="GO:0004252">
    <property type="term" value="F:serine-type endopeptidase activity"/>
    <property type="evidence" value="ECO:0007669"/>
    <property type="project" value="InterPro"/>
</dbReference>
<keyword evidence="8" id="KW-1015">Disulfide bond</keyword>
<keyword evidence="5" id="KW-0378">Hydrolase</keyword>
<comment type="subcellular location">
    <subcellularLocation>
        <location evidence="1">Secreted</location>
    </subcellularLocation>
</comment>
<dbReference type="FunFam" id="2.40.10.10:FF:000047">
    <property type="entry name" value="Trypsin eta"/>
    <property type="match status" value="1"/>
</dbReference>
<dbReference type="InterPro" id="IPR050430">
    <property type="entry name" value="Peptidase_S1"/>
</dbReference>
<dbReference type="GO" id="GO:0005576">
    <property type="term" value="C:extracellular region"/>
    <property type="evidence" value="ECO:0007669"/>
    <property type="project" value="UniProtKB-SubCell"/>
</dbReference>
<sequence>LVGWSGLIEVIPSLREMFLPLAVFLTVCGLAQAGPVGRIVNGTDARIEDYPFVISLRGASGGHSCGGSILNSRWILTAAHCVDYTTPLAQTIQVGRSDITRDVDESIYQIEDVVIHPGYNPADSYIDDIALLKLRKPLEFSERVQPVRLPKRFSEIDTVTPNQPVTLIGWGRNASDGPVQTTLQEVDYYFVPNDECNRIHSSHIYPTQICAAEPGGGKGQCSGDSGGPLLYDGFQVGIVSWSIKPCAIAPYPGVLTKVSYYVDFINQHASEYGSIGQL</sequence>
<keyword evidence="2" id="KW-0964">Secreted</keyword>
<dbReference type="CDD" id="cd00190">
    <property type="entry name" value="Tryp_SPc"/>
    <property type="match status" value="1"/>
</dbReference>
<dbReference type="InterPro" id="IPR001314">
    <property type="entry name" value="Peptidase_S1A"/>
</dbReference>
<dbReference type="PANTHER" id="PTHR24276:SF98">
    <property type="entry name" value="FI18310P1-RELATED"/>
    <property type="match status" value="1"/>
</dbReference>
<evidence type="ECO:0000256" key="7">
    <source>
        <dbReference type="ARBA" id="ARBA00023145"/>
    </source>
</evidence>
<comment type="similarity">
    <text evidence="9">Belongs to the peptidase S1 family. CLIP subfamily.</text>
</comment>
<dbReference type="EnsemblMetazoa" id="AATE014734-RA">
    <property type="protein sequence ID" value="AATE014734-PA.1"/>
    <property type="gene ID" value="AATE014734"/>
</dbReference>
<dbReference type="SUPFAM" id="SSF50494">
    <property type="entry name" value="Trypsin-like serine proteases"/>
    <property type="match status" value="1"/>
</dbReference>
<protein>
    <submittedName>
        <fullName evidence="10">Uncharacterized protein</fullName>
    </submittedName>
</protein>
<dbReference type="PROSITE" id="PS50240">
    <property type="entry name" value="TRYPSIN_DOM"/>
    <property type="match status" value="1"/>
</dbReference>
<keyword evidence="6" id="KW-0720">Serine protease</keyword>
<dbReference type="Pfam" id="PF00089">
    <property type="entry name" value="Trypsin"/>
    <property type="match status" value="1"/>
</dbReference>
<dbReference type="PANTHER" id="PTHR24276">
    <property type="entry name" value="POLYSERASE-RELATED"/>
    <property type="match status" value="1"/>
</dbReference>
<evidence type="ECO:0000256" key="2">
    <source>
        <dbReference type="ARBA" id="ARBA00022525"/>
    </source>
</evidence>
<proteinExistence type="inferred from homology"/>
<dbReference type="InterPro" id="IPR001254">
    <property type="entry name" value="Trypsin_dom"/>
</dbReference>
<dbReference type="InterPro" id="IPR018114">
    <property type="entry name" value="TRYPSIN_HIS"/>
</dbReference>
<dbReference type="SMART" id="SM00020">
    <property type="entry name" value="Tryp_SPc"/>
    <property type="match status" value="1"/>
</dbReference>
<evidence type="ECO:0000256" key="8">
    <source>
        <dbReference type="ARBA" id="ARBA00023157"/>
    </source>
</evidence>
<dbReference type="PROSITE" id="PS00134">
    <property type="entry name" value="TRYPSIN_HIS"/>
    <property type="match status" value="1"/>
</dbReference>
<evidence type="ECO:0000256" key="3">
    <source>
        <dbReference type="ARBA" id="ARBA00022670"/>
    </source>
</evidence>
<dbReference type="InterPro" id="IPR043504">
    <property type="entry name" value="Peptidase_S1_PA_chymotrypsin"/>
</dbReference>